<keyword evidence="5" id="KW-0812">Transmembrane</keyword>
<organism evidence="6 7">
    <name type="scientific">Clohesyomyces aquaticus</name>
    <dbReference type="NCBI Taxonomy" id="1231657"/>
    <lineage>
        <taxon>Eukaryota</taxon>
        <taxon>Fungi</taxon>
        <taxon>Dikarya</taxon>
        <taxon>Ascomycota</taxon>
        <taxon>Pezizomycotina</taxon>
        <taxon>Dothideomycetes</taxon>
        <taxon>Pleosporomycetidae</taxon>
        <taxon>Pleosporales</taxon>
        <taxon>Lindgomycetaceae</taxon>
        <taxon>Clohesyomyces</taxon>
    </lineage>
</organism>
<evidence type="ECO:0000256" key="2">
    <source>
        <dbReference type="ARBA" id="ARBA00023002"/>
    </source>
</evidence>
<feature type="transmembrane region" description="Helical" evidence="5">
    <location>
        <begin position="42"/>
        <end position="61"/>
    </location>
</feature>
<evidence type="ECO:0000313" key="6">
    <source>
        <dbReference type="EMBL" id="ORY17589.1"/>
    </source>
</evidence>
<evidence type="ECO:0000256" key="5">
    <source>
        <dbReference type="SAM" id="Phobius"/>
    </source>
</evidence>
<dbReference type="EMBL" id="MCFA01000011">
    <property type="protein sequence ID" value="ORY17589.1"/>
    <property type="molecule type" value="Genomic_DNA"/>
</dbReference>
<comment type="similarity">
    <text evidence="3">Belongs to the ustYa family.</text>
</comment>
<sequence>MIHKEHEPSEEGEAFLSESRASEDASTSVPELRGSRRRGAIWYLRILVEVAMAVAIVFLLFSHSKPARETIRTTPVPRLPRKIYKFVNDPKYTHEDMFFNETTTLHTLHSWIPLSTKSRGYVVINNHQNYELPEPYQIQIDRHTEGPGYMMSSFHQLHCLSYLANHFQRGYGGVALDEEVAHHAAHCFNYIRQGIMCAADTTLEGKTGDGPGEGSEHECTDYDALLEWANEHAAMEWRNELMPPESIL</sequence>
<comment type="pathway">
    <text evidence="1">Mycotoxin biosynthesis.</text>
</comment>
<dbReference type="Pfam" id="PF11807">
    <property type="entry name" value="UstYa"/>
    <property type="match status" value="1"/>
</dbReference>
<dbReference type="GO" id="GO:0043386">
    <property type="term" value="P:mycotoxin biosynthetic process"/>
    <property type="evidence" value="ECO:0007669"/>
    <property type="project" value="InterPro"/>
</dbReference>
<dbReference type="AlphaFoldDB" id="A0A1Y2A4Z4"/>
<dbReference type="InterPro" id="IPR021765">
    <property type="entry name" value="UstYa-like"/>
</dbReference>
<evidence type="ECO:0000313" key="7">
    <source>
        <dbReference type="Proteomes" id="UP000193144"/>
    </source>
</evidence>
<evidence type="ECO:0000256" key="3">
    <source>
        <dbReference type="ARBA" id="ARBA00035112"/>
    </source>
</evidence>
<protein>
    <recommendedName>
        <fullName evidence="8">Oxidase ustYa</fullName>
    </recommendedName>
</protein>
<dbReference type="Proteomes" id="UP000193144">
    <property type="component" value="Unassembled WGS sequence"/>
</dbReference>
<keyword evidence="2" id="KW-0560">Oxidoreductase</keyword>
<proteinExistence type="inferred from homology"/>
<keyword evidence="7" id="KW-1185">Reference proteome</keyword>
<dbReference type="OrthoDB" id="3687641at2759"/>
<accession>A0A1Y2A4Z4</accession>
<dbReference type="GO" id="GO:0016491">
    <property type="term" value="F:oxidoreductase activity"/>
    <property type="evidence" value="ECO:0007669"/>
    <property type="project" value="UniProtKB-KW"/>
</dbReference>
<feature type="region of interest" description="Disordered" evidence="4">
    <location>
        <begin position="1"/>
        <end position="30"/>
    </location>
</feature>
<comment type="caution">
    <text evidence="6">The sequence shown here is derived from an EMBL/GenBank/DDBJ whole genome shotgun (WGS) entry which is preliminary data.</text>
</comment>
<reference evidence="6 7" key="1">
    <citation type="submission" date="2016-07" db="EMBL/GenBank/DDBJ databases">
        <title>Pervasive Adenine N6-methylation of Active Genes in Fungi.</title>
        <authorList>
            <consortium name="DOE Joint Genome Institute"/>
            <person name="Mondo S.J."/>
            <person name="Dannebaum R.O."/>
            <person name="Kuo R.C."/>
            <person name="Labutti K."/>
            <person name="Haridas S."/>
            <person name="Kuo A."/>
            <person name="Salamov A."/>
            <person name="Ahrendt S.R."/>
            <person name="Lipzen A."/>
            <person name="Sullivan W."/>
            <person name="Andreopoulos W.B."/>
            <person name="Clum A."/>
            <person name="Lindquist E."/>
            <person name="Daum C."/>
            <person name="Ramamoorthy G.K."/>
            <person name="Gryganskyi A."/>
            <person name="Culley D."/>
            <person name="Magnuson J.K."/>
            <person name="James T.Y."/>
            <person name="O'Malley M.A."/>
            <person name="Stajich J.E."/>
            <person name="Spatafora J.W."/>
            <person name="Visel A."/>
            <person name="Grigoriev I.V."/>
        </authorList>
    </citation>
    <scope>NUCLEOTIDE SEQUENCE [LARGE SCALE GENOMIC DNA]</scope>
    <source>
        <strain evidence="6 7">CBS 115471</strain>
    </source>
</reference>
<evidence type="ECO:0008006" key="8">
    <source>
        <dbReference type="Google" id="ProtNLM"/>
    </source>
</evidence>
<keyword evidence="5" id="KW-1133">Transmembrane helix</keyword>
<dbReference type="PANTHER" id="PTHR33365">
    <property type="entry name" value="YALI0B05434P"/>
    <property type="match status" value="1"/>
</dbReference>
<evidence type="ECO:0000256" key="4">
    <source>
        <dbReference type="SAM" id="MobiDB-lite"/>
    </source>
</evidence>
<name>A0A1Y2A4Z4_9PLEO</name>
<evidence type="ECO:0000256" key="1">
    <source>
        <dbReference type="ARBA" id="ARBA00004685"/>
    </source>
</evidence>
<keyword evidence="5" id="KW-0472">Membrane</keyword>
<dbReference type="PANTHER" id="PTHR33365:SF11">
    <property type="entry name" value="TAT PATHWAY SIGNAL SEQUENCE"/>
    <property type="match status" value="1"/>
</dbReference>
<dbReference type="STRING" id="1231657.A0A1Y2A4Z4"/>
<gene>
    <name evidence="6" type="ORF">BCR34DRAFT_22113</name>
</gene>